<dbReference type="STRING" id="1925591.BI308_17380"/>
<evidence type="ECO:0000313" key="1">
    <source>
        <dbReference type="EMBL" id="OJJ24249.1"/>
    </source>
</evidence>
<accession>A0A1L9QNL7</accession>
<reference evidence="1" key="1">
    <citation type="submission" date="2016-10" db="EMBL/GenBank/DDBJ databases">
        <title>CRISPR-Cas defence system in Roseofilum reptotaenium: evidence of a bacteriophage-cyanobacterium arms race in the coral black band disease.</title>
        <authorList>
            <person name="Buerger P."/>
            <person name="Wood-Charlson E.M."/>
            <person name="Weynberg K.D."/>
            <person name="Willis B."/>
            <person name="Van Oppen M.J."/>
        </authorList>
    </citation>
    <scope>NUCLEOTIDE SEQUENCE [LARGE SCALE GENOMIC DNA]</scope>
    <source>
        <strain evidence="1">AO1-A</strain>
    </source>
</reference>
<protein>
    <submittedName>
        <fullName evidence="1">Uncharacterized protein</fullName>
    </submittedName>
</protein>
<proteinExistence type="predicted"/>
<evidence type="ECO:0000313" key="2">
    <source>
        <dbReference type="Proteomes" id="UP000183940"/>
    </source>
</evidence>
<gene>
    <name evidence="1" type="ORF">BI308_17380</name>
</gene>
<sequence>MRDPLARESNALCHTNFGSVLVYLEEHPGLRSGDRLHRWLCSLPRTAPEPWYLHSVVVCEIGALPELLSQATALINLIRDEYSDIGLTFKLISFLGYSTIAD</sequence>
<dbReference type="Proteomes" id="UP000183940">
    <property type="component" value="Unassembled WGS sequence"/>
</dbReference>
<comment type="caution">
    <text evidence="1">The sequence shown here is derived from an EMBL/GenBank/DDBJ whole genome shotgun (WGS) entry which is preliminary data.</text>
</comment>
<name>A0A1L9QNL7_9CYAN</name>
<keyword evidence="2" id="KW-1185">Reference proteome</keyword>
<dbReference type="EMBL" id="MLAW01000034">
    <property type="protein sequence ID" value="OJJ24249.1"/>
    <property type="molecule type" value="Genomic_DNA"/>
</dbReference>
<organism evidence="1 2">
    <name type="scientific">Roseofilum reptotaenium AO1-A</name>
    <dbReference type="NCBI Taxonomy" id="1925591"/>
    <lineage>
        <taxon>Bacteria</taxon>
        <taxon>Bacillati</taxon>
        <taxon>Cyanobacteriota</taxon>
        <taxon>Cyanophyceae</taxon>
        <taxon>Desertifilales</taxon>
        <taxon>Desertifilaceae</taxon>
        <taxon>Roseofilum</taxon>
    </lineage>
</organism>
<dbReference type="AlphaFoldDB" id="A0A1L9QNL7"/>